<sequence>MKIINSFGFDQFPKSLKRSMLVAIAIGGLSTSCSNPNDTATNSPSTEAPKAQAQPVSSASPTTAKPTNHSGMNHGEMSLGAADSDYDLRFIDAMIPHHEGAVVMAKAVLKNSQRPELKKLANEIIQAQEKEIAEMKKWRKAWYPNVSDTPMAWHKEMNHMMPMTPEQRATMRMDLDLGKAGQDFDLRFINAMIPHHEGAVVMAEDAIAKSKRADITKLAKGIISSQQIEINQMKKWRKDWYKQ</sequence>
<dbReference type="PROSITE" id="PS51257">
    <property type="entry name" value="PROKAR_LIPOPROTEIN"/>
    <property type="match status" value="1"/>
</dbReference>
<organism evidence="3 4">
    <name type="scientific">Pseudanabaena yagii GIHE-NHR1</name>
    <dbReference type="NCBI Taxonomy" id="2722753"/>
    <lineage>
        <taxon>Bacteria</taxon>
        <taxon>Bacillati</taxon>
        <taxon>Cyanobacteriota</taxon>
        <taxon>Cyanophyceae</taxon>
        <taxon>Pseudanabaenales</taxon>
        <taxon>Pseudanabaenaceae</taxon>
        <taxon>Pseudanabaena</taxon>
        <taxon>Pseudanabaena yagii</taxon>
    </lineage>
</organism>
<keyword evidence="4" id="KW-1185">Reference proteome</keyword>
<accession>A0ABX1LX29</accession>
<evidence type="ECO:0000313" key="3">
    <source>
        <dbReference type="EMBL" id="NMF60055.1"/>
    </source>
</evidence>
<evidence type="ECO:0000256" key="1">
    <source>
        <dbReference type="SAM" id="MobiDB-lite"/>
    </source>
</evidence>
<evidence type="ECO:0000259" key="2">
    <source>
        <dbReference type="Pfam" id="PF03713"/>
    </source>
</evidence>
<dbReference type="Proteomes" id="UP000738376">
    <property type="component" value="Unassembled WGS sequence"/>
</dbReference>
<feature type="region of interest" description="Disordered" evidence="1">
    <location>
        <begin position="33"/>
        <end position="78"/>
    </location>
</feature>
<dbReference type="Pfam" id="PF03713">
    <property type="entry name" value="DUF305"/>
    <property type="match status" value="1"/>
</dbReference>
<reference evidence="3 4" key="1">
    <citation type="submission" date="2020-03" db="EMBL/GenBank/DDBJ databases">
        <title>Draft Genome Sequence of 2-Methylisoborneol Producing Pseudanabaena yagii Strain GIHE-NHR1 Isolated from North Han River in South Korea.</title>
        <authorList>
            <person name="Jeong J."/>
        </authorList>
    </citation>
    <scope>NUCLEOTIDE SEQUENCE [LARGE SCALE GENOMIC DNA]</scope>
    <source>
        <strain evidence="3 4">GIHE-NHR1</strain>
    </source>
</reference>
<evidence type="ECO:0000313" key="4">
    <source>
        <dbReference type="Proteomes" id="UP000738376"/>
    </source>
</evidence>
<feature type="compositionally biased region" description="Polar residues" evidence="1">
    <location>
        <begin position="33"/>
        <end position="46"/>
    </location>
</feature>
<name>A0ABX1LX29_9CYAN</name>
<dbReference type="InterPro" id="IPR005183">
    <property type="entry name" value="DUF305_CopM-like"/>
</dbReference>
<protein>
    <submittedName>
        <fullName evidence="3">DUF305 domain-containing protein</fullName>
    </submittedName>
</protein>
<dbReference type="Gene3D" id="1.20.1260.10">
    <property type="match status" value="1"/>
</dbReference>
<feature type="compositionally biased region" description="Polar residues" evidence="1">
    <location>
        <begin position="54"/>
        <end position="71"/>
    </location>
</feature>
<proteinExistence type="predicted"/>
<feature type="domain" description="DUF305" evidence="2">
    <location>
        <begin position="87"/>
        <end position="236"/>
    </location>
</feature>
<dbReference type="EMBL" id="JAAVJL010000002">
    <property type="protein sequence ID" value="NMF60055.1"/>
    <property type="molecule type" value="Genomic_DNA"/>
</dbReference>
<dbReference type="PANTHER" id="PTHR36933:SF1">
    <property type="entry name" value="SLL0788 PROTEIN"/>
    <property type="match status" value="1"/>
</dbReference>
<comment type="caution">
    <text evidence="3">The sequence shown here is derived from an EMBL/GenBank/DDBJ whole genome shotgun (WGS) entry which is preliminary data.</text>
</comment>
<dbReference type="PANTHER" id="PTHR36933">
    <property type="entry name" value="SLL0788 PROTEIN"/>
    <property type="match status" value="1"/>
</dbReference>
<gene>
    <name evidence="3" type="ORF">HC246_19015</name>
</gene>
<dbReference type="InterPro" id="IPR012347">
    <property type="entry name" value="Ferritin-like"/>
</dbReference>
<dbReference type="RefSeq" id="WP_169365009.1">
    <property type="nucleotide sequence ID" value="NZ_JAAVJL010000002.1"/>
</dbReference>